<evidence type="ECO:0000313" key="2">
    <source>
        <dbReference type="EMBL" id="ADV48995.1"/>
    </source>
</evidence>
<dbReference type="RefSeq" id="WP_013550475.1">
    <property type="nucleotide sequence ID" value="NC_014934.1"/>
</dbReference>
<dbReference type="AlphaFoldDB" id="E6XCK6"/>
<dbReference type="HOGENOM" id="CLU_1198032_0_0_10"/>
<sequence>MQSKVINGYGRGQYLKPDPNGWSKRLKIFNKLNPIFKFNTACLNNPNIYELKERASWMQIAYGELWTEEIAGSRHNPRVIEYHESAGHKNKTDDKDWPWCASFVCWVYSKSKEHTGKITAKATDWKNWGKEDSKENPMYGALAVIDWDENDNGAGHVGFVVNVDGDNVYLLGGNQTGGDKSTNGKVCVSRYDKSVIDYFRIPDNYTPEQKDYEYDEFKNTNLSFETLSSTR</sequence>
<dbReference type="InterPro" id="IPR038765">
    <property type="entry name" value="Papain-like_cys_pep_sf"/>
</dbReference>
<feature type="domain" description="Peptidase C51" evidence="1">
    <location>
        <begin position="75"/>
        <end position="200"/>
    </location>
</feature>
<protein>
    <recommendedName>
        <fullName evidence="1">Peptidase C51 domain-containing protein</fullName>
    </recommendedName>
</protein>
<dbReference type="STRING" id="688270.Celal_1693"/>
<proteinExistence type="predicted"/>
<evidence type="ECO:0000259" key="1">
    <source>
        <dbReference type="PROSITE" id="PS50911"/>
    </source>
</evidence>
<dbReference type="NCBIfam" id="TIGR02594">
    <property type="entry name" value="TIGR02594 family protein"/>
    <property type="match status" value="1"/>
</dbReference>
<dbReference type="eggNOG" id="COG1652">
    <property type="taxonomic scope" value="Bacteria"/>
</dbReference>
<gene>
    <name evidence="2" type="ordered locus">Celal_1693</name>
</gene>
<dbReference type="Pfam" id="PF05257">
    <property type="entry name" value="CHAP"/>
    <property type="match status" value="1"/>
</dbReference>
<accession>E6XCK6</accession>
<dbReference type="KEGG" id="cao:Celal_1693"/>
<dbReference type="PROSITE" id="PS50911">
    <property type="entry name" value="CHAP"/>
    <property type="match status" value="1"/>
</dbReference>
<dbReference type="Gene3D" id="3.90.1720.10">
    <property type="entry name" value="endopeptidase domain like (from Nostoc punctiforme)"/>
    <property type="match status" value="1"/>
</dbReference>
<organism evidence="2 3">
    <name type="scientific">Cellulophaga algicola (strain DSM 14237 / IC166 / ACAM 630)</name>
    <dbReference type="NCBI Taxonomy" id="688270"/>
    <lineage>
        <taxon>Bacteria</taxon>
        <taxon>Pseudomonadati</taxon>
        <taxon>Bacteroidota</taxon>
        <taxon>Flavobacteriia</taxon>
        <taxon>Flavobacteriales</taxon>
        <taxon>Flavobacteriaceae</taxon>
        <taxon>Cellulophaga</taxon>
    </lineage>
</organism>
<dbReference type="EMBL" id="CP002453">
    <property type="protein sequence ID" value="ADV48995.1"/>
    <property type="molecule type" value="Genomic_DNA"/>
</dbReference>
<dbReference type="SUPFAM" id="SSF54001">
    <property type="entry name" value="Cysteine proteinases"/>
    <property type="match status" value="1"/>
</dbReference>
<evidence type="ECO:0000313" key="3">
    <source>
        <dbReference type="Proteomes" id="UP000008634"/>
    </source>
</evidence>
<name>E6XCK6_CELAD</name>
<dbReference type="InterPro" id="IPR013423">
    <property type="entry name" value="CHP02594"/>
</dbReference>
<keyword evidence="3" id="KW-1185">Reference proteome</keyword>
<dbReference type="Proteomes" id="UP000008634">
    <property type="component" value="Chromosome"/>
</dbReference>
<dbReference type="OrthoDB" id="9813532at2"/>
<reference evidence="2 3" key="1">
    <citation type="journal article" date="2010" name="Stand. Genomic Sci.">
        <title>Complete genome sequence of Cellulophaga algicola type strain (IC166).</title>
        <authorList>
            <person name="Abt B."/>
            <person name="Lu M."/>
            <person name="Misra M."/>
            <person name="Han C."/>
            <person name="Nolan M."/>
            <person name="Lucas S."/>
            <person name="Hammon N."/>
            <person name="Deshpande S."/>
            <person name="Cheng J.F."/>
            <person name="Tapia R."/>
            <person name="Goodwin L."/>
            <person name="Pitluck S."/>
            <person name="Liolios K."/>
            <person name="Pagani I."/>
            <person name="Ivanova N."/>
            <person name="Mavromatis K."/>
            <person name="Ovchinikova G."/>
            <person name="Pati A."/>
            <person name="Chen A."/>
            <person name="Palaniappan K."/>
            <person name="Land M."/>
            <person name="Hauser L."/>
            <person name="Chang Y.J."/>
            <person name="Jeffries C.D."/>
            <person name="Detter J.C."/>
            <person name="Brambilla E."/>
            <person name="Rohde M."/>
            <person name="Tindall B.J."/>
            <person name="Goker M."/>
            <person name="Woyke T."/>
            <person name="Bristow J."/>
            <person name="Eisen J.A."/>
            <person name="Markowitz V."/>
            <person name="Hugenholtz P."/>
            <person name="Kyrpides N.C."/>
            <person name="Klenk H.P."/>
            <person name="Lapidus A."/>
        </authorList>
    </citation>
    <scope>NUCLEOTIDE SEQUENCE [LARGE SCALE GENOMIC DNA]</scope>
    <source>
        <strain evidence="3">DSM 14237 / IC166 / ACAM 630</strain>
    </source>
</reference>
<dbReference type="InterPro" id="IPR007921">
    <property type="entry name" value="CHAP_dom"/>
</dbReference>